<protein>
    <submittedName>
        <fullName evidence="2">Uncharacterized protein</fullName>
    </submittedName>
</protein>
<evidence type="ECO:0000313" key="2">
    <source>
        <dbReference type="EMBL" id="VVQ26362.1"/>
    </source>
</evidence>
<dbReference type="OrthoDB" id="7026228at2"/>
<accession>A0A5E7VUK3</accession>
<name>A0A5E7VUK3_PSEFL</name>
<evidence type="ECO:0000256" key="1">
    <source>
        <dbReference type="SAM" id="MobiDB-lite"/>
    </source>
</evidence>
<proteinExistence type="predicted"/>
<dbReference type="RefSeq" id="WP_150788299.1">
    <property type="nucleotide sequence ID" value="NZ_CABVJF010000045.1"/>
</dbReference>
<dbReference type="Proteomes" id="UP000381378">
    <property type="component" value="Unassembled WGS sequence"/>
</dbReference>
<dbReference type="AlphaFoldDB" id="A0A5E7VUK3"/>
<sequence>MEAQAAVDGIRSLGRERVVTFLGFSDAGYEDEAKVRETLLAELRNFDPLDTIVCCGATAEGIGMVYPLAVLKGFQTAGIVSSLVQTEGGQISKDCGTVFVVDDNTWGGKQINGSLSSTSQAVVSASDVMIGIGGGAITRDELEEGLKKGKIVRFHKADMNHLHATGNAAKAGKLPPREFGGDAQALFHDQSREGET</sequence>
<organism evidence="2 3">
    <name type="scientific">Pseudomonas fluorescens</name>
    <dbReference type="NCBI Taxonomy" id="294"/>
    <lineage>
        <taxon>Bacteria</taxon>
        <taxon>Pseudomonadati</taxon>
        <taxon>Pseudomonadota</taxon>
        <taxon>Gammaproteobacteria</taxon>
        <taxon>Pseudomonadales</taxon>
        <taxon>Pseudomonadaceae</taxon>
        <taxon>Pseudomonas</taxon>
    </lineage>
</organism>
<feature type="region of interest" description="Disordered" evidence="1">
    <location>
        <begin position="169"/>
        <end position="196"/>
    </location>
</feature>
<evidence type="ECO:0000313" key="3">
    <source>
        <dbReference type="Proteomes" id="UP000381378"/>
    </source>
</evidence>
<dbReference type="EMBL" id="CABVJF010000045">
    <property type="protein sequence ID" value="VVQ26362.1"/>
    <property type="molecule type" value="Genomic_DNA"/>
</dbReference>
<gene>
    <name evidence="2" type="ORF">PS928_06524</name>
</gene>
<reference evidence="2 3" key="1">
    <citation type="submission" date="2019-09" db="EMBL/GenBank/DDBJ databases">
        <authorList>
            <person name="Chandra G."/>
            <person name="Truman W A."/>
        </authorList>
    </citation>
    <scope>NUCLEOTIDE SEQUENCE [LARGE SCALE GENOMIC DNA]</scope>
    <source>
        <strain evidence="2">PS928</strain>
    </source>
</reference>